<keyword evidence="2" id="KW-1185">Reference proteome</keyword>
<dbReference type="EnsemblPlants" id="Pp3c19_2190V3.2">
    <property type="protein sequence ID" value="Pp3c19_2190V3.2"/>
    <property type="gene ID" value="Pp3c19_2190"/>
</dbReference>
<gene>
    <name evidence="1" type="primary">LOC112295918</name>
</gene>
<reference evidence="1 2" key="2">
    <citation type="journal article" date="2018" name="Plant J.">
        <title>The Physcomitrella patens chromosome-scale assembly reveals moss genome structure and evolution.</title>
        <authorList>
            <person name="Lang D."/>
            <person name="Ullrich K.K."/>
            <person name="Murat F."/>
            <person name="Fuchs J."/>
            <person name="Jenkins J."/>
            <person name="Haas F.B."/>
            <person name="Piednoel M."/>
            <person name="Gundlach H."/>
            <person name="Van Bel M."/>
            <person name="Meyberg R."/>
            <person name="Vives C."/>
            <person name="Morata J."/>
            <person name="Symeonidi A."/>
            <person name="Hiss M."/>
            <person name="Muchero W."/>
            <person name="Kamisugi Y."/>
            <person name="Saleh O."/>
            <person name="Blanc G."/>
            <person name="Decker E.L."/>
            <person name="van Gessel N."/>
            <person name="Grimwood J."/>
            <person name="Hayes R.D."/>
            <person name="Graham S.W."/>
            <person name="Gunter L.E."/>
            <person name="McDaniel S.F."/>
            <person name="Hoernstein S.N.W."/>
            <person name="Larsson A."/>
            <person name="Li F.W."/>
            <person name="Perroud P.F."/>
            <person name="Phillips J."/>
            <person name="Ranjan P."/>
            <person name="Rokshar D.S."/>
            <person name="Rothfels C.J."/>
            <person name="Schneider L."/>
            <person name="Shu S."/>
            <person name="Stevenson D.W."/>
            <person name="Thummler F."/>
            <person name="Tillich M."/>
            <person name="Villarreal Aguilar J.C."/>
            <person name="Widiez T."/>
            <person name="Wong G.K."/>
            <person name="Wymore A."/>
            <person name="Zhang Y."/>
            <person name="Zimmer A.D."/>
            <person name="Quatrano R.S."/>
            <person name="Mayer K.F.X."/>
            <person name="Goodstein D."/>
            <person name="Casacuberta J.M."/>
            <person name="Vandepoele K."/>
            <person name="Reski R."/>
            <person name="Cuming A.C."/>
            <person name="Tuskan G.A."/>
            <person name="Maumus F."/>
            <person name="Salse J."/>
            <person name="Schmutz J."/>
            <person name="Rensing S.A."/>
        </authorList>
    </citation>
    <scope>NUCLEOTIDE SEQUENCE [LARGE SCALE GENOMIC DNA]</scope>
    <source>
        <strain evidence="1 2">cv. Gransden 2004</strain>
    </source>
</reference>
<dbReference type="InParanoid" id="A0A7I4BQV7"/>
<dbReference type="Proteomes" id="UP000006727">
    <property type="component" value="Chromosome 19"/>
</dbReference>
<accession>A0A7I4BQV7</accession>
<reference evidence="1 2" key="1">
    <citation type="journal article" date="2008" name="Science">
        <title>The Physcomitrella genome reveals evolutionary insights into the conquest of land by plants.</title>
        <authorList>
            <person name="Rensing S."/>
            <person name="Lang D."/>
            <person name="Zimmer A."/>
            <person name="Terry A."/>
            <person name="Salamov A."/>
            <person name="Shapiro H."/>
            <person name="Nishiyama T."/>
            <person name="Perroud P.-F."/>
            <person name="Lindquist E."/>
            <person name="Kamisugi Y."/>
            <person name="Tanahashi T."/>
            <person name="Sakakibara K."/>
            <person name="Fujita T."/>
            <person name="Oishi K."/>
            <person name="Shin-I T."/>
            <person name="Kuroki Y."/>
            <person name="Toyoda A."/>
            <person name="Suzuki Y."/>
            <person name="Hashimoto A."/>
            <person name="Yamaguchi K."/>
            <person name="Sugano A."/>
            <person name="Kohara Y."/>
            <person name="Fujiyama A."/>
            <person name="Anterola A."/>
            <person name="Aoki S."/>
            <person name="Ashton N."/>
            <person name="Barbazuk W.B."/>
            <person name="Barker E."/>
            <person name="Bennetzen J."/>
            <person name="Bezanilla M."/>
            <person name="Blankenship R."/>
            <person name="Cho S.H."/>
            <person name="Dutcher S."/>
            <person name="Estelle M."/>
            <person name="Fawcett J.A."/>
            <person name="Gundlach H."/>
            <person name="Hanada K."/>
            <person name="Heyl A."/>
            <person name="Hicks K.A."/>
            <person name="Hugh J."/>
            <person name="Lohr M."/>
            <person name="Mayer K."/>
            <person name="Melkozernov A."/>
            <person name="Murata T."/>
            <person name="Nelson D."/>
            <person name="Pils B."/>
            <person name="Prigge M."/>
            <person name="Reiss B."/>
            <person name="Renner T."/>
            <person name="Rombauts S."/>
            <person name="Rushton P."/>
            <person name="Sanderfoot A."/>
            <person name="Schween G."/>
            <person name="Shiu S.-H."/>
            <person name="Stueber K."/>
            <person name="Theodoulou F.L."/>
            <person name="Tu H."/>
            <person name="Van de Peer Y."/>
            <person name="Verrier P.J."/>
            <person name="Waters E."/>
            <person name="Wood A."/>
            <person name="Yang L."/>
            <person name="Cove D."/>
            <person name="Cuming A."/>
            <person name="Hasebe M."/>
            <person name="Lucas S."/>
            <person name="Mishler D.B."/>
            <person name="Reski R."/>
            <person name="Grigoriev I."/>
            <person name="Quatrano R.S."/>
            <person name="Boore J.L."/>
        </authorList>
    </citation>
    <scope>NUCLEOTIDE SEQUENCE [LARGE SCALE GENOMIC DNA]</scope>
    <source>
        <strain evidence="1 2">cv. Gransden 2004</strain>
    </source>
</reference>
<dbReference type="GeneID" id="112295918"/>
<evidence type="ECO:0000313" key="2">
    <source>
        <dbReference type="Proteomes" id="UP000006727"/>
    </source>
</evidence>
<dbReference type="Gramene" id="Pp3c19_2190V3.2">
    <property type="protein sequence ID" value="Pp3c19_2190V3.2"/>
    <property type="gene ID" value="Pp3c19_2190"/>
</dbReference>
<dbReference type="RefSeq" id="XP_024403722.1">
    <property type="nucleotide sequence ID" value="XM_024547954.2"/>
</dbReference>
<protein>
    <submittedName>
        <fullName evidence="1">Uncharacterized protein</fullName>
    </submittedName>
</protein>
<dbReference type="KEGG" id="ppp:112295918"/>
<dbReference type="AlphaFoldDB" id="A0A7I4BQV7"/>
<name>A0A7I4BQV7_PHYPA</name>
<dbReference type="OrthoDB" id="10379822at2759"/>
<dbReference type="EMBL" id="ABEU02000019">
    <property type="status" value="NOT_ANNOTATED_CDS"/>
    <property type="molecule type" value="Genomic_DNA"/>
</dbReference>
<organism evidence="1 2">
    <name type="scientific">Physcomitrium patens</name>
    <name type="common">Spreading-leaved earth moss</name>
    <name type="synonym">Physcomitrella patens</name>
    <dbReference type="NCBI Taxonomy" id="3218"/>
    <lineage>
        <taxon>Eukaryota</taxon>
        <taxon>Viridiplantae</taxon>
        <taxon>Streptophyta</taxon>
        <taxon>Embryophyta</taxon>
        <taxon>Bryophyta</taxon>
        <taxon>Bryophytina</taxon>
        <taxon>Bryopsida</taxon>
        <taxon>Funariidae</taxon>
        <taxon>Funariales</taxon>
        <taxon>Funariaceae</taxon>
        <taxon>Physcomitrium</taxon>
    </lineage>
</organism>
<proteinExistence type="predicted"/>
<evidence type="ECO:0000313" key="1">
    <source>
        <dbReference type="EnsemblPlants" id="Pp3c19_2190V3.2"/>
    </source>
</evidence>
<reference evidence="1" key="3">
    <citation type="submission" date="2020-12" db="UniProtKB">
        <authorList>
            <consortium name="EnsemblPlants"/>
        </authorList>
    </citation>
    <scope>IDENTIFICATION</scope>
</reference>
<sequence>MRWKVKKTSKREVNSSEMSSLWDGFGLLSTGLGDPGGCGIQRLVERVFSRDRCHDEEETHRCILHFPSMREMFTHEEVEQALVQLGWKPLTKRGGWRRYFKNEEPTLPYGLPTIAKLPARSFVDVPKHLILDFVRTVNKRENRNLFCCCREHRGALLVSAGNRALLN</sequence>